<dbReference type="AlphaFoldDB" id="A0A2P2PNS7"/>
<dbReference type="Gene3D" id="1.20.1280.50">
    <property type="match status" value="1"/>
</dbReference>
<dbReference type="InterPro" id="IPR036047">
    <property type="entry name" value="F-box-like_dom_sf"/>
</dbReference>
<dbReference type="EMBL" id="GGEC01075932">
    <property type="protein sequence ID" value="MBX56416.1"/>
    <property type="molecule type" value="Transcribed_RNA"/>
</dbReference>
<dbReference type="SUPFAM" id="SSF81383">
    <property type="entry name" value="F-box domain"/>
    <property type="match status" value="1"/>
</dbReference>
<accession>A0A2P2PNS7</accession>
<dbReference type="InterPro" id="IPR017451">
    <property type="entry name" value="F-box-assoc_interact_dom"/>
</dbReference>
<dbReference type="NCBIfam" id="TIGR01640">
    <property type="entry name" value="F_box_assoc_1"/>
    <property type="match status" value="1"/>
</dbReference>
<dbReference type="InterPro" id="IPR013187">
    <property type="entry name" value="F-box-assoc_dom_typ3"/>
</dbReference>
<dbReference type="SMART" id="SM00256">
    <property type="entry name" value="FBOX"/>
    <property type="match status" value="1"/>
</dbReference>
<dbReference type="PANTHER" id="PTHR31672:SF13">
    <property type="entry name" value="F-BOX PROTEIN CPR30-LIKE"/>
    <property type="match status" value="1"/>
</dbReference>
<feature type="domain" description="F-box" evidence="1">
    <location>
        <begin position="1"/>
        <end position="49"/>
    </location>
</feature>
<dbReference type="Pfam" id="PF08268">
    <property type="entry name" value="FBA_3"/>
    <property type="match status" value="1"/>
</dbReference>
<dbReference type="Pfam" id="PF00646">
    <property type="entry name" value="F-box"/>
    <property type="match status" value="1"/>
</dbReference>
<dbReference type="InterPro" id="IPR050796">
    <property type="entry name" value="SCF_F-box_component"/>
</dbReference>
<evidence type="ECO:0000313" key="2">
    <source>
        <dbReference type="EMBL" id="MBX56416.1"/>
    </source>
</evidence>
<reference evidence="2" key="1">
    <citation type="submission" date="2018-02" db="EMBL/GenBank/DDBJ databases">
        <title>Rhizophora mucronata_Transcriptome.</title>
        <authorList>
            <person name="Meera S.P."/>
            <person name="Sreeshan A."/>
            <person name="Augustine A."/>
        </authorList>
    </citation>
    <scope>NUCLEOTIDE SEQUENCE</scope>
    <source>
        <tissue evidence="2">Leaf</tissue>
    </source>
</reference>
<dbReference type="PANTHER" id="PTHR31672">
    <property type="entry name" value="BNACNNG10540D PROTEIN"/>
    <property type="match status" value="1"/>
</dbReference>
<dbReference type="InterPro" id="IPR001810">
    <property type="entry name" value="F-box_dom"/>
</dbReference>
<dbReference type="InterPro" id="IPR015915">
    <property type="entry name" value="Kelch-typ_b-propeller"/>
</dbReference>
<dbReference type="Gene3D" id="2.120.10.80">
    <property type="entry name" value="Kelch-type beta propeller"/>
    <property type="match status" value="1"/>
</dbReference>
<organism evidence="2">
    <name type="scientific">Rhizophora mucronata</name>
    <name type="common">Asiatic mangrove</name>
    <dbReference type="NCBI Taxonomy" id="61149"/>
    <lineage>
        <taxon>Eukaryota</taxon>
        <taxon>Viridiplantae</taxon>
        <taxon>Streptophyta</taxon>
        <taxon>Embryophyta</taxon>
        <taxon>Tracheophyta</taxon>
        <taxon>Spermatophyta</taxon>
        <taxon>Magnoliopsida</taxon>
        <taxon>eudicotyledons</taxon>
        <taxon>Gunneridae</taxon>
        <taxon>Pentapetalae</taxon>
        <taxon>rosids</taxon>
        <taxon>fabids</taxon>
        <taxon>Malpighiales</taxon>
        <taxon>Rhizophoraceae</taxon>
        <taxon>Rhizophora</taxon>
    </lineage>
</organism>
<name>A0A2P2PNS7_RHIMU</name>
<evidence type="ECO:0000259" key="1">
    <source>
        <dbReference type="PROSITE" id="PS50181"/>
    </source>
</evidence>
<dbReference type="SUPFAM" id="SSF117281">
    <property type="entry name" value="Kelch motif"/>
    <property type="match status" value="1"/>
</dbReference>
<protein>
    <submittedName>
        <fullName evidence="2">Uncharacterized protein MANES_S015800</fullName>
    </submittedName>
</protein>
<proteinExistence type="predicted"/>
<dbReference type="PROSITE" id="PS50181">
    <property type="entry name" value="FBOX"/>
    <property type="match status" value="1"/>
</dbReference>
<sequence length="391" mass="45439">MSNLPLEMIAEILSRLTVKEILCCRRVSKPWCALIDGPDFIKLHLFHSIENSTNLYILLKSSHLYYVSFENLDDPKELDHPLMCYNHRVKVLGSCNGLLCISNVVDDVALWNPSIRKHVVLPFLPLEYRRYYGHCFCRLHVVGFGYDPLHEDYKVVRIAQFVGVDRKIFESEVKVFNLRRKSWRRIADLPYWIPDPGAQGVFANGALHWVVSKNSESNVANTIVALDLATEEFREVTKPKCVGSNFDIDIGVLGGSLCLLANFRKEHVDVWVMKECQVEEPWTKLFSIVCYEVTGNLRFLKPLAYSRSGNKVLMEHNKIHLFWYDLRRKNVEYVQRHGMPFKFEAEICLGSLVSPHLNRFLKGRVHDNHEEKKTNRKKRDDFLSEGFKLVL</sequence>